<keyword evidence="3" id="KW-1185">Reference proteome</keyword>
<sequence>MDKGTIGPSRVTGNMFTTDDLKNELHVYVGAASGLVPAGDDQTRVGLSAAADESGDSTPVARPSQSLIFLRRVSALSEAKQEDRNGSVMSLAAPRTPFRSFIRSTPIECSKSSSEEESENDGFSMASTEVEPA</sequence>
<proteinExistence type="predicted"/>
<dbReference type="EMBL" id="CAXLJM020000001">
    <property type="protein sequence ID" value="CAL8068126.1"/>
    <property type="molecule type" value="Genomic_DNA"/>
</dbReference>
<gene>
    <name evidence="2" type="ORF">ODALV1_LOCUS123</name>
</gene>
<evidence type="ECO:0000313" key="3">
    <source>
        <dbReference type="Proteomes" id="UP001642540"/>
    </source>
</evidence>
<feature type="region of interest" description="Disordered" evidence="1">
    <location>
        <begin position="103"/>
        <end position="133"/>
    </location>
</feature>
<protein>
    <submittedName>
        <fullName evidence="2">Uncharacterized protein</fullName>
    </submittedName>
</protein>
<dbReference type="Proteomes" id="UP001642540">
    <property type="component" value="Unassembled WGS sequence"/>
</dbReference>
<organism evidence="2 3">
    <name type="scientific">Orchesella dallaii</name>
    <dbReference type="NCBI Taxonomy" id="48710"/>
    <lineage>
        <taxon>Eukaryota</taxon>
        <taxon>Metazoa</taxon>
        <taxon>Ecdysozoa</taxon>
        <taxon>Arthropoda</taxon>
        <taxon>Hexapoda</taxon>
        <taxon>Collembola</taxon>
        <taxon>Entomobryomorpha</taxon>
        <taxon>Entomobryoidea</taxon>
        <taxon>Orchesellidae</taxon>
        <taxon>Orchesellinae</taxon>
        <taxon>Orchesella</taxon>
    </lineage>
</organism>
<reference evidence="2 3" key="1">
    <citation type="submission" date="2024-08" db="EMBL/GenBank/DDBJ databases">
        <authorList>
            <person name="Cucini C."/>
            <person name="Frati F."/>
        </authorList>
    </citation>
    <scope>NUCLEOTIDE SEQUENCE [LARGE SCALE GENOMIC DNA]</scope>
</reference>
<evidence type="ECO:0000256" key="1">
    <source>
        <dbReference type="SAM" id="MobiDB-lite"/>
    </source>
</evidence>
<accession>A0ABP1PJZ5</accession>
<evidence type="ECO:0000313" key="2">
    <source>
        <dbReference type="EMBL" id="CAL8068126.1"/>
    </source>
</evidence>
<comment type="caution">
    <text evidence="2">The sequence shown here is derived from an EMBL/GenBank/DDBJ whole genome shotgun (WGS) entry which is preliminary data.</text>
</comment>
<name>A0ABP1PJZ5_9HEXA</name>